<feature type="region of interest" description="Disordered" evidence="1">
    <location>
        <begin position="1"/>
        <end position="26"/>
    </location>
</feature>
<proteinExistence type="predicted"/>
<protein>
    <submittedName>
        <fullName evidence="2">Uncharacterized protein</fullName>
    </submittedName>
</protein>
<keyword evidence="3" id="KW-1185">Reference proteome</keyword>
<dbReference type="RefSeq" id="WP_188808654.1">
    <property type="nucleotide sequence ID" value="NZ_BAAAWV010000001.1"/>
</dbReference>
<evidence type="ECO:0000313" key="2">
    <source>
        <dbReference type="EMBL" id="GGG83786.1"/>
    </source>
</evidence>
<gene>
    <name evidence="2" type="ORF">GCM10011577_01540</name>
</gene>
<reference evidence="3" key="1">
    <citation type="journal article" date="2019" name="Int. J. Syst. Evol. Microbiol.">
        <title>The Global Catalogue of Microorganisms (GCM) 10K type strain sequencing project: providing services to taxonomists for standard genome sequencing and annotation.</title>
        <authorList>
            <consortium name="The Broad Institute Genomics Platform"/>
            <consortium name="The Broad Institute Genome Sequencing Center for Infectious Disease"/>
            <person name="Wu L."/>
            <person name="Ma J."/>
        </authorList>
    </citation>
    <scope>NUCLEOTIDE SEQUENCE [LARGE SCALE GENOMIC DNA]</scope>
    <source>
        <strain evidence="3">CGMCC 1.1927</strain>
    </source>
</reference>
<dbReference type="Proteomes" id="UP000596938">
    <property type="component" value="Unassembled WGS sequence"/>
</dbReference>
<evidence type="ECO:0000256" key="1">
    <source>
        <dbReference type="SAM" id="MobiDB-lite"/>
    </source>
</evidence>
<sequence length="101" mass="11165">MSTQTRTRTTEAIADDIRKAPVTGGPDVDLAGPLAHHLQSLGYRKPKVIGYIVVDRGGIMVGHQHKHRESAQAFADEWSDDCKTAGIHWEYRVAEIVETAK</sequence>
<dbReference type="EMBL" id="BMKU01000001">
    <property type="protein sequence ID" value="GGG83786.1"/>
    <property type="molecule type" value="Genomic_DNA"/>
</dbReference>
<comment type="caution">
    <text evidence="2">The sequence shown here is derived from an EMBL/GenBank/DDBJ whole genome shotgun (WGS) entry which is preliminary data.</text>
</comment>
<evidence type="ECO:0000313" key="3">
    <source>
        <dbReference type="Proteomes" id="UP000596938"/>
    </source>
</evidence>
<accession>A0ABQ1X981</accession>
<name>A0ABQ1X981_9MICC</name>
<organism evidence="2 3">
    <name type="scientific">Pseudarthrobacter polychromogenes</name>
    <dbReference type="NCBI Taxonomy" id="1676"/>
    <lineage>
        <taxon>Bacteria</taxon>
        <taxon>Bacillati</taxon>
        <taxon>Actinomycetota</taxon>
        <taxon>Actinomycetes</taxon>
        <taxon>Micrococcales</taxon>
        <taxon>Micrococcaceae</taxon>
        <taxon>Pseudarthrobacter</taxon>
    </lineage>
</organism>